<name>A0AA38JDY2_9AGAR</name>
<reference evidence="2" key="2">
    <citation type="journal article" date="2023" name="Proc. Natl. Acad. Sci. U.S.A.">
        <title>A global phylogenomic analysis of the shiitake genus Lentinula.</title>
        <authorList>
            <person name="Sierra-Patev S."/>
            <person name="Min B."/>
            <person name="Naranjo-Ortiz M."/>
            <person name="Looney B."/>
            <person name="Konkel Z."/>
            <person name="Slot J.C."/>
            <person name="Sakamoto Y."/>
            <person name="Steenwyk J.L."/>
            <person name="Rokas A."/>
            <person name="Carro J."/>
            <person name="Camarero S."/>
            <person name="Ferreira P."/>
            <person name="Molpeceres G."/>
            <person name="Ruiz-Duenas F.J."/>
            <person name="Serrano A."/>
            <person name="Henrissat B."/>
            <person name="Drula E."/>
            <person name="Hughes K.W."/>
            <person name="Mata J.L."/>
            <person name="Ishikawa N.K."/>
            <person name="Vargas-Isla R."/>
            <person name="Ushijima S."/>
            <person name="Smith C.A."/>
            <person name="Donoghue J."/>
            <person name="Ahrendt S."/>
            <person name="Andreopoulos W."/>
            <person name="He G."/>
            <person name="LaButti K."/>
            <person name="Lipzen A."/>
            <person name="Ng V."/>
            <person name="Riley R."/>
            <person name="Sandor L."/>
            <person name="Barry K."/>
            <person name="Martinez A.T."/>
            <person name="Xiao Y."/>
            <person name="Gibbons J.G."/>
            <person name="Terashima K."/>
            <person name="Grigoriev I.V."/>
            <person name="Hibbett D."/>
        </authorList>
    </citation>
    <scope>NUCLEOTIDE SEQUENCE</scope>
    <source>
        <strain evidence="2">ET3784</strain>
    </source>
</reference>
<accession>A0AA38JDY2</accession>
<feature type="compositionally biased region" description="Polar residues" evidence="1">
    <location>
        <begin position="389"/>
        <end position="400"/>
    </location>
</feature>
<feature type="compositionally biased region" description="Basic and acidic residues" evidence="1">
    <location>
        <begin position="24"/>
        <end position="33"/>
    </location>
</feature>
<comment type="caution">
    <text evidence="2">The sequence shown here is derived from an EMBL/GenBank/DDBJ whole genome shotgun (WGS) entry which is preliminary data.</text>
</comment>
<feature type="compositionally biased region" description="Polar residues" evidence="1">
    <location>
        <begin position="315"/>
        <end position="325"/>
    </location>
</feature>
<feature type="compositionally biased region" description="Polar residues" evidence="1">
    <location>
        <begin position="59"/>
        <end position="73"/>
    </location>
</feature>
<organism evidence="2 3">
    <name type="scientific">Lentinula guzmanii</name>
    <dbReference type="NCBI Taxonomy" id="2804957"/>
    <lineage>
        <taxon>Eukaryota</taxon>
        <taxon>Fungi</taxon>
        <taxon>Dikarya</taxon>
        <taxon>Basidiomycota</taxon>
        <taxon>Agaricomycotina</taxon>
        <taxon>Agaricomycetes</taxon>
        <taxon>Agaricomycetidae</taxon>
        <taxon>Agaricales</taxon>
        <taxon>Marasmiineae</taxon>
        <taxon>Omphalotaceae</taxon>
        <taxon>Lentinula</taxon>
    </lineage>
</organism>
<sequence length="413" mass="46882">MPPPSEPSQKPSAQELRVTAAQSRSDKSDDKNGRSPRGTNNSAAPSPRHRSISPATRPGTRNHSTESRTSAGRSRSERDKAEPSVDKRDREHGPTRRDSLTHNRSDRSGRERTTTGDSDRDRDSRRDRHGDKEKDRGDRDRDRDREKDRDRHGDRHRRDDKIHTRDARKDRDGRTSENGNTPVVPDTRVPTRPEVRRRNSDDALGKRRRGNEDDPDRGPKRSSRKEIHREERSRRPVDKNDRDKSERPRDLDRRRRDVENSDNRADALDKVESKRPPEGPQSETKRAERLDAPLRSASKLPPNAPSAPRAMASTDARNSVKSDTGSGRRDSTSTGLSAAPLEGAMGSLRSRIGDEKVNSRSSSYHGQSRKDERDSRKRPFNEIRLISLTRGQSNLQTLPINPQAGDRLQGRKD</sequence>
<protein>
    <submittedName>
        <fullName evidence="2">Uncharacterized protein</fullName>
    </submittedName>
</protein>
<gene>
    <name evidence="2" type="ORF">DFJ43DRAFT_121254</name>
</gene>
<evidence type="ECO:0000313" key="2">
    <source>
        <dbReference type="EMBL" id="KAJ3734396.1"/>
    </source>
</evidence>
<reference evidence="2" key="1">
    <citation type="submission" date="2022-08" db="EMBL/GenBank/DDBJ databases">
        <authorList>
            <consortium name="DOE Joint Genome Institute"/>
            <person name="Min B."/>
            <person name="Sierra-Patev S."/>
            <person name="Naranjo-Ortiz M."/>
            <person name="Looney B."/>
            <person name="Konkel Z."/>
            <person name="Slot J.C."/>
            <person name="Sakamoto Y."/>
            <person name="Steenwyk J.L."/>
            <person name="Rokas A."/>
            <person name="Carro J."/>
            <person name="Camarero S."/>
            <person name="Ferreira P."/>
            <person name="Molpeceres G."/>
            <person name="Ruiz-duenas F.J."/>
            <person name="Serrano A."/>
            <person name="Henrissat B."/>
            <person name="Drula E."/>
            <person name="Hughes K.W."/>
            <person name="Mata J.L."/>
            <person name="Ishikawa N.K."/>
            <person name="Vargas-Isla R."/>
            <person name="Ushijima S."/>
            <person name="Smith C.A."/>
            <person name="Ahrendt S."/>
            <person name="Andreopoulos W."/>
            <person name="He G."/>
            <person name="LaButti K."/>
            <person name="Lipzen A."/>
            <person name="Ng V."/>
            <person name="Riley R."/>
            <person name="Sandor L."/>
            <person name="Barry K."/>
            <person name="Martinez A.T."/>
            <person name="Xiao Y."/>
            <person name="Gibbons J.G."/>
            <person name="Terashima K."/>
            <person name="Hibbett D.S."/>
            <person name="Grigoriev I.V."/>
        </authorList>
    </citation>
    <scope>NUCLEOTIDE SEQUENCE</scope>
    <source>
        <strain evidence="2">ET3784</strain>
    </source>
</reference>
<proteinExistence type="predicted"/>
<evidence type="ECO:0000313" key="3">
    <source>
        <dbReference type="Proteomes" id="UP001176059"/>
    </source>
</evidence>
<evidence type="ECO:0000256" key="1">
    <source>
        <dbReference type="SAM" id="MobiDB-lite"/>
    </source>
</evidence>
<keyword evidence="3" id="KW-1185">Reference proteome</keyword>
<feature type="compositionally biased region" description="Basic and acidic residues" evidence="1">
    <location>
        <begin position="368"/>
        <end position="381"/>
    </location>
</feature>
<feature type="region of interest" description="Disordered" evidence="1">
    <location>
        <begin position="1"/>
        <end position="413"/>
    </location>
</feature>
<dbReference type="AlphaFoldDB" id="A0AA38JDY2"/>
<feature type="compositionally biased region" description="Basic and acidic residues" evidence="1">
    <location>
        <begin position="74"/>
        <end position="175"/>
    </location>
</feature>
<dbReference type="Proteomes" id="UP001176059">
    <property type="component" value="Unassembled WGS sequence"/>
</dbReference>
<dbReference type="EMBL" id="JANVFO010000013">
    <property type="protein sequence ID" value="KAJ3734396.1"/>
    <property type="molecule type" value="Genomic_DNA"/>
</dbReference>
<feature type="compositionally biased region" description="Basic and acidic residues" evidence="1">
    <location>
        <begin position="189"/>
        <end position="292"/>
    </location>
</feature>